<feature type="domain" description="ATPase BadF/BadG/BcrA/BcrD type" evidence="1">
    <location>
        <begin position="10"/>
        <end position="261"/>
    </location>
</feature>
<dbReference type="PANTHER" id="PTHR43190:SF3">
    <property type="entry name" value="N-ACETYL-D-GLUCOSAMINE KINASE"/>
    <property type="match status" value="1"/>
</dbReference>
<gene>
    <name evidence="2" type="ORF">GAO09_23890</name>
</gene>
<dbReference type="AlphaFoldDB" id="A0A6A8AK13"/>
<accession>A0A6A8AK13</accession>
<dbReference type="EMBL" id="WIXI01000050">
    <property type="protein sequence ID" value="MQY49081.1"/>
    <property type="molecule type" value="Genomic_DNA"/>
</dbReference>
<dbReference type="RefSeq" id="WP_153358480.1">
    <property type="nucleotide sequence ID" value="NZ_JAYKOO010000008.1"/>
</dbReference>
<evidence type="ECO:0000259" key="1">
    <source>
        <dbReference type="Pfam" id="PF01869"/>
    </source>
</evidence>
<protein>
    <submittedName>
        <fullName evidence="2">ATPase</fullName>
    </submittedName>
</protein>
<sequence length="318" mass="33126">MSDFQTPLLVGIDAGGSKIHIQIASALDGQILADDVQPNTGWANLDDATRADILLSTVQTMAAPFGNPVVIVAGVHGNDSPEQEAVLRGPLTAHYPVVHILNDSSLLILAYGKSSGTGVIAGTGSSATATVGDTTLTVGGWGWIFGDEGGAVGIVRDAAKQVLDAYDKGEPDPLSDDLLAHFGLDHPHGLTHAFSTIDPRIWSQAAHLVFEAAEHGSARAQKIIDNHALALAELVALLQRRGGDVETIVCAGGVITGQPALFTAFTREVRRLLGASTETALLTDPPVRGALNLARQIHITSQTGTTKTDQPVANRVSI</sequence>
<comment type="caution">
    <text evidence="2">The sequence shown here is derived from an EMBL/GenBank/DDBJ whole genome shotgun (WGS) entry which is preliminary data.</text>
</comment>
<dbReference type="InterPro" id="IPR052519">
    <property type="entry name" value="Euk-type_GlcNAc_Kinase"/>
</dbReference>
<dbReference type="Pfam" id="PF01869">
    <property type="entry name" value="BcrAD_BadFG"/>
    <property type="match status" value="1"/>
</dbReference>
<evidence type="ECO:0000313" key="2">
    <source>
        <dbReference type="EMBL" id="MQY49081.1"/>
    </source>
</evidence>
<proteinExistence type="predicted"/>
<evidence type="ECO:0000313" key="3">
    <source>
        <dbReference type="Proteomes" id="UP000435138"/>
    </source>
</evidence>
<reference evidence="2 3" key="1">
    <citation type="submission" date="2019-11" db="EMBL/GenBank/DDBJ databases">
        <title>Genome analysis of Rhizobacterium cereale a novel genus and species isolated from maize roots in North Spain.</title>
        <authorList>
            <person name="Menendez E."/>
            <person name="Flores-Felix J.D."/>
            <person name="Ramirez-Bahena M.-H."/>
            <person name="Igual J.M."/>
            <person name="Garcia-Fraile P."/>
            <person name="Peix A."/>
            <person name="Velazquez E."/>
        </authorList>
    </citation>
    <scope>NUCLEOTIDE SEQUENCE [LARGE SCALE GENOMIC DNA]</scope>
    <source>
        <strain evidence="2 3">RZME27</strain>
    </source>
</reference>
<name>A0A6A8AK13_9HYPH</name>
<organism evidence="2 3">
    <name type="scientific">Endobacterium cereale</name>
    <dbReference type="NCBI Taxonomy" id="2663029"/>
    <lineage>
        <taxon>Bacteria</taxon>
        <taxon>Pseudomonadati</taxon>
        <taxon>Pseudomonadota</taxon>
        <taxon>Alphaproteobacteria</taxon>
        <taxon>Hyphomicrobiales</taxon>
        <taxon>Rhizobiaceae</taxon>
        <taxon>Endobacterium</taxon>
    </lineage>
</organism>
<dbReference type="Gene3D" id="3.30.420.40">
    <property type="match status" value="2"/>
</dbReference>
<keyword evidence="3" id="KW-1185">Reference proteome</keyword>
<dbReference type="PANTHER" id="PTHR43190">
    <property type="entry name" value="N-ACETYL-D-GLUCOSAMINE KINASE"/>
    <property type="match status" value="1"/>
</dbReference>
<dbReference type="InterPro" id="IPR043129">
    <property type="entry name" value="ATPase_NBD"/>
</dbReference>
<dbReference type="Proteomes" id="UP000435138">
    <property type="component" value="Unassembled WGS sequence"/>
</dbReference>
<dbReference type="InterPro" id="IPR002731">
    <property type="entry name" value="ATPase_BadF"/>
</dbReference>
<dbReference type="SUPFAM" id="SSF53067">
    <property type="entry name" value="Actin-like ATPase domain"/>
    <property type="match status" value="2"/>
</dbReference>